<feature type="transmembrane region" description="Helical" evidence="2">
    <location>
        <begin position="328"/>
        <end position="348"/>
    </location>
</feature>
<name>A0AA51RTE3_9GAMM</name>
<feature type="region of interest" description="Disordered" evidence="1">
    <location>
        <begin position="470"/>
        <end position="491"/>
    </location>
</feature>
<sequence length="511" mass="57295">MSNQWLLLWSDHPTVSVMVWFTIIVLVLYLGRHQAHNLLSSIGQGVYSTMRLWSFTLRRLEQALKQRNREVLLAEGARACEKSIEREFERVNDLVKRELSQYPTLHREISEAIESIENDYQKSSDITPLPPAWGDVVETITALPNNGDSTVNRILSNIKKAVEDSHQQTLKAYKKAAAERHQLLASMQPNWRKLNEKMGKVNEKITGLDDRSNAIDEQMKKYEAIRANSDSAFSALSSSALTQFFISGLVLVVAILGGLINFQLIAMPMSEMVGGTSYIGAMKTSDIAALVIILIEIAMGLFLLESLRVTHLFPMISSMDDRMRKRMMIVSFSILFILAGIEASLAYMRDLLALDREALQQSLSGMSATAANAEFRWIPSIGQMTMGFILPFALAFIAIPLESFIHSLRSVLSVLAIGVIRSLQVIVRIFGGIVRHTCNALIQLYDLVIMLPISIERLYNSKRNQNHLSASSTTIVTEKKSSSKGKKNKRQTMDDDLAIDTMVDNLNQTIR</sequence>
<dbReference type="AlphaFoldDB" id="A0AA51RTE3"/>
<feature type="transmembrane region" description="Helical" evidence="2">
    <location>
        <begin position="244"/>
        <end position="267"/>
    </location>
</feature>
<dbReference type="Proteomes" id="UP001239782">
    <property type="component" value="Chromosome"/>
</dbReference>
<evidence type="ECO:0000313" key="3">
    <source>
        <dbReference type="EMBL" id="WMS87139.1"/>
    </source>
</evidence>
<keyword evidence="4" id="KW-1185">Reference proteome</keyword>
<dbReference type="EMBL" id="CP133548">
    <property type="protein sequence ID" value="WMS87139.1"/>
    <property type="molecule type" value="Genomic_DNA"/>
</dbReference>
<keyword evidence="2" id="KW-0472">Membrane</keyword>
<evidence type="ECO:0000256" key="1">
    <source>
        <dbReference type="SAM" id="MobiDB-lite"/>
    </source>
</evidence>
<keyword evidence="2" id="KW-1133">Transmembrane helix</keyword>
<feature type="transmembrane region" description="Helical" evidence="2">
    <location>
        <begin position="287"/>
        <end position="307"/>
    </location>
</feature>
<feature type="transmembrane region" description="Helical" evidence="2">
    <location>
        <begin position="411"/>
        <end position="434"/>
    </location>
</feature>
<feature type="transmembrane region" description="Helical" evidence="2">
    <location>
        <begin position="12"/>
        <end position="31"/>
    </location>
</feature>
<dbReference type="RefSeq" id="WP_309202278.1">
    <property type="nucleotide sequence ID" value="NZ_CP133548.1"/>
</dbReference>
<reference evidence="3 4" key="1">
    <citation type="submission" date="2023-08" db="EMBL/GenBank/DDBJ databases">
        <title>Pleionea litopenaei sp. nov., isolated from stomach of juvenile Litopenaeus vannamei.</title>
        <authorList>
            <person name="Rho A.M."/>
            <person name="Hwang C.Y."/>
        </authorList>
    </citation>
    <scope>NUCLEOTIDE SEQUENCE [LARGE SCALE GENOMIC DNA]</scope>
    <source>
        <strain evidence="3 4">HL-JVS1</strain>
    </source>
</reference>
<organism evidence="3 4">
    <name type="scientific">Pleionea litopenaei</name>
    <dbReference type="NCBI Taxonomy" id="3070815"/>
    <lineage>
        <taxon>Bacteria</taxon>
        <taxon>Pseudomonadati</taxon>
        <taxon>Pseudomonadota</taxon>
        <taxon>Gammaproteobacteria</taxon>
        <taxon>Oceanospirillales</taxon>
        <taxon>Pleioneaceae</taxon>
        <taxon>Pleionea</taxon>
    </lineage>
</organism>
<feature type="transmembrane region" description="Helical" evidence="2">
    <location>
        <begin position="377"/>
        <end position="399"/>
    </location>
</feature>
<evidence type="ECO:0000313" key="4">
    <source>
        <dbReference type="Proteomes" id="UP001239782"/>
    </source>
</evidence>
<keyword evidence="2" id="KW-0812">Transmembrane</keyword>
<gene>
    <name evidence="3" type="ORF">Q9312_18185</name>
</gene>
<evidence type="ECO:0000256" key="2">
    <source>
        <dbReference type="SAM" id="Phobius"/>
    </source>
</evidence>
<proteinExistence type="predicted"/>
<dbReference type="KEGG" id="plei:Q9312_18185"/>
<protein>
    <submittedName>
        <fullName evidence="3">Uncharacterized protein</fullName>
    </submittedName>
</protein>
<accession>A0AA51RTE3</accession>